<organism evidence="14 15">
    <name type="scientific">Alteromonas pelagimontana</name>
    <dbReference type="NCBI Taxonomy" id="1858656"/>
    <lineage>
        <taxon>Bacteria</taxon>
        <taxon>Pseudomonadati</taxon>
        <taxon>Pseudomonadota</taxon>
        <taxon>Gammaproteobacteria</taxon>
        <taxon>Alteromonadales</taxon>
        <taxon>Alteromonadaceae</taxon>
        <taxon>Alteromonas/Salinimonas group</taxon>
        <taxon>Alteromonas</taxon>
    </lineage>
</organism>
<dbReference type="InterPro" id="IPR007693">
    <property type="entry name" value="DNA_helicase_DnaB-like_N"/>
</dbReference>
<dbReference type="SUPFAM" id="SSF48024">
    <property type="entry name" value="N-terminal domain of DnaB helicase"/>
    <property type="match status" value="1"/>
</dbReference>
<dbReference type="OrthoDB" id="9773982at2"/>
<dbReference type="Pfam" id="PF03796">
    <property type="entry name" value="DnaB_C"/>
    <property type="match status" value="1"/>
</dbReference>
<gene>
    <name evidence="14" type="primary">dnaB</name>
    <name evidence="14" type="ORF">CA267_001870</name>
</gene>
<evidence type="ECO:0000313" key="14">
    <source>
        <dbReference type="EMBL" id="QJR79631.1"/>
    </source>
</evidence>
<dbReference type="SUPFAM" id="SSF52540">
    <property type="entry name" value="P-loop containing nucleoside triphosphate hydrolases"/>
    <property type="match status" value="1"/>
</dbReference>
<comment type="similarity">
    <text evidence="1 12">Belongs to the helicase family. DnaB subfamily.</text>
</comment>
<dbReference type="GO" id="GO:0043139">
    <property type="term" value="F:5'-3' DNA helicase activity"/>
    <property type="evidence" value="ECO:0007669"/>
    <property type="project" value="UniProtKB-EC"/>
</dbReference>
<reference evidence="14 15" key="2">
    <citation type="submission" date="2020-04" db="EMBL/GenBank/DDBJ databases">
        <title>Complete genome sequence of Alteromonas pelagimontana 5.12T.</title>
        <authorList>
            <person name="Sinha R.K."/>
            <person name="Krishnan K.P."/>
            <person name="Kurian J.P."/>
        </authorList>
    </citation>
    <scope>NUCLEOTIDE SEQUENCE [LARGE SCALE GENOMIC DNA]</scope>
    <source>
        <strain evidence="14 15">5.12</strain>
    </source>
</reference>
<dbReference type="KEGG" id="apel:CA267_001870"/>
<evidence type="ECO:0000256" key="1">
    <source>
        <dbReference type="ARBA" id="ARBA00008428"/>
    </source>
</evidence>
<dbReference type="Proteomes" id="UP000219285">
    <property type="component" value="Chromosome"/>
</dbReference>
<dbReference type="InterPro" id="IPR027417">
    <property type="entry name" value="P-loop_NTPase"/>
</dbReference>
<keyword evidence="8 12" id="KW-0238">DNA-binding</keyword>
<evidence type="ECO:0000256" key="7">
    <source>
        <dbReference type="ARBA" id="ARBA00022840"/>
    </source>
</evidence>
<dbReference type="EMBL" id="CP052766">
    <property type="protein sequence ID" value="QJR79631.1"/>
    <property type="molecule type" value="Genomic_DNA"/>
</dbReference>
<proteinExistence type="inferred from homology"/>
<dbReference type="NCBIfam" id="TIGR00665">
    <property type="entry name" value="DnaB"/>
    <property type="match status" value="1"/>
</dbReference>
<dbReference type="InterPro" id="IPR016136">
    <property type="entry name" value="DNA_helicase_N/primase_C"/>
</dbReference>
<dbReference type="GO" id="GO:0005524">
    <property type="term" value="F:ATP binding"/>
    <property type="evidence" value="ECO:0007669"/>
    <property type="project" value="UniProtKB-UniRule"/>
</dbReference>
<reference evidence="15" key="1">
    <citation type="submission" date="2014-12" db="EMBL/GenBank/DDBJ databases">
        <title>Complete genome sequence of a multi-drug resistant Klebsiella pneumoniae.</title>
        <authorList>
            <person name="Hua X."/>
            <person name="Chen Q."/>
            <person name="Li X."/>
            <person name="Feng Y."/>
            <person name="Ruan Z."/>
            <person name="Yu Y."/>
        </authorList>
    </citation>
    <scope>NUCLEOTIDE SEQUENCE [LARGE SCALE GENOMIC DNA]</scope>
    <source>
        <strain evidence="15">5.12</strain>
    </source>
</reference>
<sequence length="479" mass="52880">MISNNANPHNVEQLRVPPHSLAAEESVLAAIMVKNENLDVVASILSENDFYSRANRTIYGAICEIMGNAQVADIATIPDYLRAKGKLEDAGGDTYIYGLARSVASAAGLTTYAQTVRQRAMLREAIAAANDIQEQCYNSTGHDAIEILGSAESRIGEVSERLLTKVQDYSIDEAMRATVTEIEQRLKSGKEIAGISTGLPDLDARLNGLEAADMIVVAARPSMGKTTLAMNMVTTEALRDGGRPIVFSMEMPKQQLMYKMLSSLGQIPISALQQPNKETGGMNDILWSKTSGVMAKLRQKNMEIIDDAYMTIPRMRLEIRRFKKRFGNPTLIMADYLQLIRGTTKTDNRTNEISEISRGIKALAKEFNCPFVVLSQLSRNVESRNNKRPVNSDLRESGQIEQDADKIIFIYRDDVYNPNSSDRGLAELNVTKCRMGQIGMVGSAFRGEFSQFCPLAHGQQIVGEEGKPKAYSDKFEVGE</sequence>
<evidence type="ECO:0000256" key="6">
    <source>
        <dbReference type="ARBA" id="ARBA00022806"/>
    </source>
</evidence>
<evidence type="ECO:0000259" key="13">
    <source>
        <dbReference type="PROSITE" id="PS51199"/>
    </source>
</evidence>
<evidence type="ECO:0000256" key="10">
    <source>
        <dbReference type="ARBA" id="ARBA00048954"/>
    </source>
</evidence>
<dbReference type="PANTHER" id="PTHR30153:SF2">
    <property type="entry name" value="REPLICATIVE DNA HELICASE"/>
    <property type="match status" value="1"/>
</dbReference>
<evidence type="ECO:0000256" key="5">
    <source>
        <dbReference type="ARBA" id="ARBA00022801"/>
    </source>
</evidence>
<evidence type="ECO:0000256" key="4">
    <source>
        <dbReference type="ARBA" id="ARBA00022741"/>
    </source>
</evidence>
<dbReference type="EC" id="5.6.2.3" evidence="11 12"/>
<dbReference type="Gene3D" id="1.10.860.10">
    <property type="entry name" value="DNAb Helicase, Chain A"/>
    <property type="match status" value="1"/>
</dbReference>
<dbReference type="InterPro" id="IPR007694">
    <property type="entry name" value="DNA_helicase_DnaB-like_C"/>
</dbReference>
<keyword evidence="5 12" id="KW-0378">Hydrolase</keyword>
<evidence type="ECO:0000256" key="9">
    <source>
        <dbReference type="ARBA" id="ARBA00023235"/>
    </source>
</evidence>
<dbReference type="InterPro" id="IPR036185">
    <property type="entry name" value="DNA_heli_DnaB-like_N_sf"/>
</dbReference>
<keyword evidence="3 12" id="KW-0235">DNA replication</keyword>
<evidence type="ECO:0000256" key="8">
    <source>
        <dbReference type="ARBA" id="ARBA00023125"/>
    </source>
</evidence>
<dbReference type="GO" id="GO:0016787">
    <property type="term" value="F:hydrolase activity"/>
    <property type="evidence" value="ECO:0007669"/>
    <property type="project" value="UniProtKB-KW"/>
</dbReference>
<protein>
    <recommendedName>
        <fullName evidence="11 12">Replicative DNA helicase</fullName>
        <ecNumber evidence="11 12">5.6.2.3</ecNumber>
    </recommendedName>
</protein>
<dbReference type="InterPro" id="IPR007692">
    <property type="entry name" value="DNA_helicase_DnaB"/>
</dbReference>
<dbReference type="CDD" id="cd00984">
    <property type="entry name" value="DnaB_C"/>
    <property type="match status" value="1"/>
</dbReference>
<keyword evidence="15" id="KW-1185">Reference proteome</keyword>
<comment type="function">
    <text evidence="12">The main replicative DNA helicase, it participates in initiation and elongation during chromosome replication. Travels ahead of the DNA replisome, separating dsDNA into templates for DNA synthesis. A processive ATP-dependent 5'-3' DNA helicase it has DNA-dependent ATPase activity.</text>
</comment>
<dbReference type="PANTHER" id="PTHR30153">
    <property type="entry name" value="REPLICATIVE DNA HELICASE DNAB"/>
    <property type="match status" value="1"/>
</dbReference>
<dbReference type="GO" id="GO:0006269">
    <property type="term" value="P:DNA replication, synthesis of primer"/>
    <property type="evidence" value="ECO:0007669"/>
    <property type="project" value="UniProtKB-UniRule"/>
</dbReference>
<keyword evidence="4 12" id="KW-0547">Nucleotide-binding</keyword>
<dbReference type="RefSeq" id="WP_075609046.1">
    <property type="nucleotide sequence ID" value="NZ_CP052766.1"/>
</dbReference>
<evidence type="ECO:0000256" key="2">
    <source>
        <dbReference type="ARBA" id="ARBA00022515"/>
    </source>
</evidence>
<feature type="domain" description="SF4 helicase" evidence="13">
    <location>
        <begin position="188"/>
        <end position="459"/>
    </location>
</feature>
<dbReference type="GO" id="GO:0003677">
    <property type="term" value="F:DNA binding"/>
    <property type="evidence" value="ECO:0007669"/>
    <property type="project" value="UniProtKB-UniRule"/>
</dbReference>
<dbReference type="AlphaFoldDB" id="A0A6M4M8V2"/>
<evidence type="ECO:0000256" key="12">
    <source>
        <dbReference type="RuleBase" id="RU362085"/>
    </source>
</evidence>
<accession>A0A6M4M8V2</accession>
<name>A0A6M4M8V2_9ALTE</name>
<keyword evidence="9" id="KW-0413">Isomerase</keyword>
<evidence type="ECO:0000256" key="11">
    <source>
        <dbReference type="NCBIfam" id="TIGR00665"/>
    </source>
</evidence>
<keyword evidence="2 12" id="KW-0639">Primosome</keyword>
<evidence type="ECO:0000313" key="15">
    <source>
        <dbReference type="Proteomes" id="UP000219285"/>
    </source>
</evidence>
<keyword evidence="6 12" id="KW-0347">Helicase</keyword>
<dbReference type="GO" id="GO:0005829">
    <property type="term" value="C:cytosol"/>
    <property type="evidence" value="ECO:0007669"/>
    <property type="project" value="TreeGrafter"/>
</dbReference>
<keyword evidence="7 12" id="KW-0067">ATP-binding</keyword>
<evidence type="ECO:0000256" key="3">
    <source>
        <dbReference type="ARBA" id="ARBA00022705"/>
    </source>
</evidence>
<dbReference type="GO" id="GO:1990077">
    <property type="term" value="C:primosome complex"/>
    <property type="evidence" value="ECO:0007669"/>
    <property type="project" value="UniProtKB-UniRule"/>
</dbReference>
<comment type="catalytic activity">
    <reaction evidence="10 12">
        <text>ATP + H2O = ADP + phosphate + H(+)</text>
        <dbReference type="Rhea" id="RHEA:13065"/>
        <dbReference type="ChEBI" id="CHEBI:15377"/>
        <dbReference type="ChEBI" id="CHEBI:15378"/>
        <dbReference type="ChEBI" id="CHEBI:30616"/>
        <dbReference type="ChEBI" id="CHEBI:43474"/>
        <dbReference type="ChEBI" id="CHEBI:456216"/>
        <dbReference type="EC" id="5.6.2.3"/>
    </reaction>
</comment>
<dbReference type="Pfam" id="PF00772">
    <property type="entry name" value="DnaB"/>
    <property type="match status" value="1"/>
</dbReference>
<dbReference type="Gene3D" id="3.40.50.300">
    <property type="entry name" value="P-loop containing nucleotide triphosphate hydrolases"/>
    <property type="match status" value="1"/>
</dbReference>
<dbReference type="PROSITE" id="PS51199">
    <property type="entry name" value="SF4_HELICASE"/>
    <property type="match status" value="1"/>
</dbReference>